<dbReference type="AlphaFoldDB" id="A0A370HZ87"/>
<evidence type="ECO:0000313" key="3">
    <source>
        <dbReference type="Proteomes" id="UP000254869"/>
    </source>
</evidence>
<protein>
    <recommendedName>
        <fullName evidence="4">Ig-like domain-containing protein</fullName>
    </recommendedName>
</protein>
<dbReference type="STRING" id="1210086.GCA_001613105_07843"/>
<dbReference type="RefSeq" id="WP_068009295.1">
    <property type="nucleotide sequence ID" value="NZ_QQBC01000009.1"/>
</dbReference>
<comment type="caution">
    <text evidence="2">The sequence shown here is derived from an EMBL/GenBank/DDBJ whole genome shotgun (WGS) entry which is preliminary data.</text>
</comment>
<dbReference type="EMBL" id="QQBC01000009">
    <property type="protein sequence ID" value="RDI63817.1"/>
    <property type="molecule type" value="Genomic_DNA"/>
</dbReference>
<gene>
    <name evidence="2" type="ORF">DFR76_109157</name>
</gene>
<dbReference type="Proteomes" id="UP000254869">
    <property type="component" value="Unassembled WGS sequence"/>
</dbReference>
<accession>A0A370HZ87</accession>
<organism evidence="2 3">
    <name type="scientific">Nocardia pseudobrasiliensis</name>
    <dbReference type="NCBI Taxonomy" id="45979"/>
    <lineage>
        <taxon>Bacteria</taxon>
        <taxon>Bacillati</taxon>
        <taxon>Actinomycetota</taxon>
        <taxon>Actinomycetes</taxon>
        <taxon>Mycobacteriales</taxon>
        <taxon>Nocardiaceae</taxon>
        <taxon>Nocardia</taxon>
    </lineage>
</organism>
<sequence>MISRIGIGLLASAAAVALAAPAEAAVTRLGSTPDIAFGSATNYGTGCHYTLQAFVTEPVGRVAFFDNGQLIGWAKPGGAYALIPWVPSAQGRHILAAVQENQTPDVPAATLELSVGQGVDILGACNVFGG</sequence>
<reference evidence="2 3" key="1">
    <citation type="submission" date="2018-07" db="EMBL/GenBank/DDBJ databases">
        <title>Genomic Encyclopedia of Type Strains, Phase IV (KMG-IV): sequencing the most valuable type-strain genomes for metagenomic binning, comparative biology and taxonomic classification.</title>
        <authorList>
            <person name="Goeker M."/>
        </authorList>
    </citation>
    <scope>NUCLEOTIDE SEQUENCE [LARGE SCALE GENOMIC DNA]</scope>
    <source>
        <strain evidence="2 3">DSM 44290</strain>
    </source>
</reference>
<proteinExistence type="predicted"/>
<keyword evidence="3" id="KW-1185">Reference proteome</keyword>
<evidence type="ECO:0000313" key="2">
    <source>
        <dbReference type="EMBL" id="RDI63817.1"/>
    </source>
</evidence>
<keyword evidence="1" id="KW-0732">Signal</keyword>
<evidence type="ECO:0008006" key="4">
    <source>
        <dbReference type="Google" id="ProtNLM"/>
    </source>
</evidence>
<feature type="chain" id="PRO_5016779218" description="Ig-like domain-containing protein" evidence="1">
    <location>
        <begin position="25"/>
        <end position="130"/>
    </location>
</feature>
<feature type="signal peptide" evidence="1">
    <location>
        <begin position="1"/>
        <end position="24"/>
    </location>
</feature>
<evidence type="ECO:0000256" key="1">
    <source>
        <dbReference type="SAM" id="SignalP"/>
    </source>
</evidence>
<name>A0A370HZ87_9NOCA</name>